<evidence type="ECO:0000256" key="3">
    <source>
        <dbReference type="ARBA" id="ARBA00023251"/>
    </source>
</evidence>
<evidence type="ECO:0000256" key="1">
    <source>
        <dbReference type="ARBA" id="ARBA00011051"/>
    </source>
</evidence>
<dbReference type="SUPFAM" id="SSF54593">
    <property type="entry name" value="Glyoxalase/Bleomycin resistance protein/Dihydroxybiphenyl dioxygenase"/>
    <property type="match status" value="1"/>
</dbReference>
<evidence type="ECO:0000313" key="8">
    <source>
        <dbReference type="Proteomes" id="UP000317180"/>
    </source>
</evidence>
<evidence type="ECO:0000313" key="5">
    <source>
        <dbReference type="EMBL" id="GED26172.1"/>
    </source>
</evidence>
<dbReference type="Pfam" id="PF19581">
    <property type="entry name" value="Glyoxalase_7"/>
    <property type="match status" value="1"/>
</dbReference>
<evidence type="ECO:0000256" key="2">
    <source>
        <dbReference type="ARBA" id="ARBA00021572"/>
    </source>
</evidence>
<dbReference type="Gene3D" id="3.10.180.10">
    <property type="entry name" value="2,3-Dihydroxybiphenyl 1,2-Dioxygenase, domain 1"/>
    <property type="match status" value="1"/>
</dbReference>
<keyword evidence="3" id="KW-0046">Antibiotic resistance</keyword>
<feature type="domain" description="VOC" evidence="4">
    <location>
        <begin position="1"/>
        <end position="118"/>
    </location>
</feature>
<dbReference type="Proteomes" id="UP000317180">
    <property type="component" value="Unassembled WGS sequence"/>
</dbReference>
<sequence length="122" mass="14163">MTLAVTPVFRIFDEAKAKEFYVDFLGFQVDWEHRYEDHFPLYMQVSSPECVLHLTEHHGDACPGAAVRVQVEDIELLHQTLTGKSYKYARPGLEKTPWGTREVCVTDPFGNRIHFFQPHPFP</sequence>
<dbReference type="GeneID" id="82810908"/>
<dbReference type="CDD" id="cd08349">
    <property type="entry name" value="BLMA_like"/>
    <property type="match status" value="1"/>
</dbReference>
<dbReference type="EMBL" id="BJOD01000020">
    <property type="protein sequence ID" value="GED26172.1"/>
    <property type="molecule type" value="Genomic_DNA"/>
</dbReference>
<evidence type="ECO:0000259" key="4">
    <source>
        <dbReference type="PROSITE" id="PS51819"/>
    </source>
</evidence>
<proteinExistence type="inferred from homology"/>
<dbReference type="AlphaFoldDB" id="A0A3M8AVI4"/>
<keyword evidence="6" id="KW-0223">Dioxygenase</keyword>
<evidence type="ECO:0000313" key="7">
    <source>
        <dbReference type="Proteomes" id="UP000276178"/>
    </source>
</evidence>
<dbReference type="GO" id="GO:0051213">
    <property type="term" value="F:dioxygenase activity"/>
    <property type="evidence" value="ECO:0007669"/>
    <property type="project" value="UniProtKB-KW"/>
</dbReference>
<reference evidence="5 8" key="2">
    <citation type="submission" date="2019-06" db="EMBL/GenBank/DDBJ databases">
        <title>Whole genome shotgun sequence of Brevibacillus agri NBRC 15538.</title>
        <authorList>
            <person name="Hosoyama A."/>
            <person name="Uohara A."/>
            <person name="Ohji S."/>
            <person name="Ichikawa N."/>
        </authorList>
    </citation>
    <scope>NUCLEOTIDE SEQUENCE [LARGE SCALE GENOMIC DNA]</scope>
    <source>
        <strain evidence="5 8">NBRC 15538</strain>
    </source>
</reference>
<comment type="similarity">
    <text evidence="1">Belongs to the bleomycin resistance protein family.</text>
</comment>
<dbReference type="GO" id="GO:0046677">
    <property type="term" value="P:response to antibiotic"/>
    <property type="evidence" value="ECO:0007669"/>
    <property type="project" value="UniProtKB-KW"/>
</dbReference>
<dbReference type="InterPro" id="IPR029068">
    <property type="entry name" value="Glyas_Bleomycin-R_OHBP_Dase"/>
</dbReference>
<dbReference type="InterPro" id="IPR000335">
    <property type="entry name" value="Bleomycin-R"/>
</dbReference>
<dbReference type="Proteomes" id="UP000276178">
    <property type="component" value="Unassembled WGS sequence"/>
</dbReference>
<dbReference type="InterPro" id="IPR037523">
    <property type="entry name" value="VOC_core"/>
</dbReference>
<dbReference type="PROSITE" id="PS51819">
    <property type="entry name" value="VOC"/>
    <property type="match status" value="1"/>
</dbReference>
<comment type="caution">
    <text evidence="6">The sequence shown here is derived from an EMBL/GenBank/DDBJ whole genome shotgun (WGS) entry which is preliminary data.</text>
</comment>
<name>A0A3M8AVI4_9BACL</name>
<accession>A0A3M8AVI4</accession>
<dbReference type="EMBL" id="RHHN01000036">
    <property type="protein sequence ID" value="RNB55214.1"/>
    <property type="molecule type" value="Genomic_DNA"/>
</dbReference>
<evidence type="ECO:0000313" key="6">
    <source>
        <dbReference type="EMBL" id="RNB55214.1"/>
    </source>
</evidence>
<dbReference type="RefSeq" id="WP_005832832.1">
    <property type="nucleotide sequence ID" value="NZ_BJOD01000020.1"/>
</dbReference>
<dbReference type="OrthoDB" id="9803104at2"/>
<reference evidence="6 7" key="1">
    <citation type="submission" date="2018-10" db="EMBL/GenBank/DDBJ databases">
        <title>Phylogenomics of Brevibacillus.</title>
        <authorList>
            <person name="Dunlap C."/>
        </authorList>
    </citation>
    <scope>NUCLEOTIDE SEQUENCE [LARGE SCALE GENOMIC DNA]</scope>
    <source>
        <strain evidence="6 7">NRRL NRS 1219</strain>
    </source>
</reference>
<keyword evidence="8" id="KW-1185">Reference proteome</keyword>
<gene>
    <name evidence="5" type="ORF">BAG01nite_22740</name>
    <name evidence="6" type="ORF">EB820_12390</name>
</gene>
<keyword evidence="6" id="KW-0560">Oxidoreductase</keyword>
<protein>
    <recommendedName>
        <fullName evidence="2">Bleomycin resistance protein</fullName>
    </recommendedName>
</protein>
<organism evidence="6 7">
    <name type="scientific">Brevibacillus agri</name>
    <dbReference type="NCBI Taxonomy" id="51101"/>
    <lineage>
        <taxon>Bacteria</taxon>
        <taxon>Bacillati</taxon>
        <taxon>Bacillota</taxon>
        <taxon>Bacilli</taxon>
        <taxon>Bacillales</taxon>
        <taxon>Paenibacillaceae</taxon>
        <taxon>Brevibacillus</taxon>
    </lineage>
</organism>